<proteinExistence type="inferred from homology"/>
<organism evidence="14 15">
    <name type="scientific">Zootermopsis nevadensis</name>
    <name type="common">Dampwood termite</name>
    <dbReference type="NCBI Taxonomy" id="136037"/>
    <lineage>
        <taxon>Eukaryota</taxon>
        <taxon>Metazoa</taxon>
        <taxon>Ecdysozoa</taxon>
        <taxon>Arthropoda</taxon>
        <taxon>Hexapoda</taxon>
        <taxon>Insecta</taxon>
        <taxon>Pterygota</taxon>
        <taxon>Neoptera</taxon>
        <taxon>Polyneoptera</taxon>
        <taxon>Dictyoptera</taxon>
        <taxon>Blattodea</taxon>
        <taxon>Blattoidea</taxon>
        <taxon>Termitoidae</taxon>
        <taxon>Termopsidae</taxon>
        <taxon>Zootermopsis</taxon>
    </lineage>
</organism>
<accession>A0A067RC06</accession>
<evidence type="ECO:0000256" key="12">
    <source>
        <dbReference type="ARBA" id="ARBA00023242"/>
    </source>
</evidence>
<evidence type="ECO:0000256" key="3">
    <source>
        <dbReference type="ARBA" id="ARBA00005313"/>
    </source>
</evidence>
<evidence type="ECO:0000256" key="10">
    <source>
        <dbReference type="ARBA" id="ARBA00023172"/>
    </source>
</evidence>
<keyword evidence="4" id="KW-0540">Nuclease</keyword>
<dbReference type="InterPro" id="IPR047524">
    <property type="entry name" value="XPF_nuclease_EME1_plant/arthr"/>
</dbReference>
<dbReference type="GO" id="GO:0046872">
    <property type="term" value="F:metal ion binding"/>
    <property type="evidence" value="ECO:0007669"/>
    <property type="project" value="UniProtKB-KW"/>
</dbReference>
<comment type="cofactor">
    <cofactor evidence="1">
        <name>Mg(2+)</name>
        <dbReference type="ChEBI" id="CHEBI:18420"/>
    </cofactor>
</comment>
<dbReference type="FunCoup" id="A0A067RC06">
    <property type="interactions" value="487"/>
</dbReference>
<evidence type="ECO:0000256" key="9">
    <source>
        <dbReference type="ARBA" id="ARBA00022842"/>
    </source>
</evidence>
<dbReference type="GO" id="GO:0008821">
    <property type="term" value="F:crossover junction DNA endonuclease activity"/>
    <property type="evidence" value="ECO:0007669"/>
    <property type="project" value="TreeGrafter"/>
</dbReference>
<evidence type="ECO:0000256" key="6">
    <source>
        <dbReference type="ARBA" id="ARBA00022759"/>
    </source>
</evidence>
<evidence type="ECO:0000256" key="7">
    <source>
        <dbReference type="ARBA" id="ARBA00022763"/>
    </source>
</evidence>
<evidence type="ECO:0000256" key="1">
    <source>
        <dbReference type="ARBA" id="ARBA00001946"/>
    </source>
</evidence>
<evidence type="ECO:0000256" key="13">
    <source>
        <dbReference type="ARBA" id="ARBA00023254"/>
    </source>
</evidence>
<dbReference type="InParanoid" id="A0A067RC06"/>
<dbReference type="GO" id="GO:0031573">
    <property type="term" value="P:mitotic intra-S DNA damage checkpoint signaling"/>
    <property type="evidence" value="ECO:0007669"/>
    <property type="project" value="TreeGrafter"/>
</dbReference>
<reference evidence="14 15" key="1">
    <citation type="journal article" date="2014" name="Nat. Commun.">
        <title>Molecular traces of alternative social organization in a termite genome.</title>
        <authorList>
            <person name="Terrapon N."/>
            <person name="Li C."/>
            <person name="Robertson H.M."/>
            <person name="Ji L."/>
            <person name="Meng X."/>
            <person name="Booth W."/>
            <person name="Chen Z."/>
            <person name="Childers C.P."/>
            <person name="Glastad K.M."/>
            <person name="Gokhale K."/>
            <person name="Gowin J."/>
            <person name="Gronenberg W."/>
            <person name="Hermansen R.A."/>
            <person name="Hu H."/>
            <person name="Hunt B.G."/>
            <person name="Huylmans A.K."/>
            <person name="Khalil S.M."/>
            <person name="Mitchell R.D."/>
            <person name="Munoz-Torres M.C."/>
            <person name="Mustard J.A."/>
            <person name="Pan H."/>
            <person name="Reese J.T."/>
            <person name="Scharf M.E."/>
            <person name="Sun F."/>
            <person name="Vogel H."/>
            <person name="Xiao J."/>
            <person name="Yang W."/>
            <person name="Yang Z."/>
            <person name="Yang Z."/>
            <person name="Zhou J."/>
            <person name="Zhu J."/>
            <person name="Brent C.S."/>
            <person name="Elsik C.G."/>
            <person name="Goodisman M.A."/>
            <person name="Liberles D.A."/>
            <person name="Roe R.M."/>
            <person name="Vargo E.L."/>
            <person name="Vilcinskas A."/>
            <person name="Wang J."/>
            <person name="Bornberg-Bauer E."/>
            <person name="Korb J."/>
            <person name="Zhang G."/>
            <person name="Liebig J."/>
        </authorList>
    </citation>
    <scope>NUCLEOTIDE SEQUENCE [LARGE SCALE GENOMIC DNA]</scope>
    <source>
        <tissue evidence="14">Whole organism</tissue>
    </source>
</reference>
<keyword evidence="9" id="KW-0460">Magnesium</keyword>
<dbReference type="GO" id="GO:0000712">
    <property type="term" value="P:resolution of meiotic recombination intermediates"/>
    <property type="evidence" value="ECO:0007669"/>
    <property type="project" value="TreeGrafter"/>
</dbReference>
<dbReference type="OMA" id="FCVESDW"/>
<evidence type="ECO:0000256" key="11">
    <source>
        <dbReference type="ARBA" id="ARBA00023204"/>
    </source>
</evidence>
<protein>
    <submittedName>
        <fullName evidence="14">Crossover junction endonuclease EME1</fullName>
    </submittedName>
</protein>
<dbReference type="STRING" id="136037.A0A067RC06"/>
<keyword evidence="12" id="KW-0539">Nucleus</keyword>
<sequence length="413" mass="47711">MDIQMEDHLLPISNDLNQKEATKGTYQFSSVGNVQIEDYSKKRQGKQKAKDVETDAVKKRKRTERMQNRAMIKTEQAEKKAVEMAHHSKKPGECLKYIQVCLDKQLLTTEHGGEILTSLQSAHMQYNIQSNLVPFSVFWTREVQEYCVGDDMKVQVQRRKEKEENEMLIIWHWGEVIRLIHAEDLTNHIQSLQLTQPGKRVTLVIYGAEEYFRHQKTFKRQAQIQGKVRKVKTSKKEANFVSIPIVSEDEWESALVHLQLFADCSHRLVETPQDLGTLIRQFSKAVAEAPFKREKHKQEQEELEWYAAGESRDCVRVDKNGNGLPRLWQQQLCQFDRVGMDTAQAITSIYRSPCALIEAYEKCSSEHEGEHMLEDILIRPEVGPLTTSKKVGPDISKKMYKFFTATDGNTILS</sequence>
<keyword evidence="8" id="KW-0378">Hydrolase</keyword>
<keyword evidence="6 14" id="KW-0255">Endonuclease</keyword>
<evidence type="ECO:0000256" key="5">
    <source>
        <dbReference type="ARBA" id="ARBA00022723"/>
    </source>
</evidence>
<dbReference type="PANTHER" id="PTHR21077:SF5">
    <property type="entry name" value="CROSSOVER JUNCTION ENDONUCLEASE MMS4"/>
    <property type="match status" value="1"/>
</dbReference>
<dbReference type="OrthoDB" id="343092at2759"/>
<keyword evidence="13" id="KW-0469">Meiosis</keyword>
<dbReference type="InterPro" id="IPR033310">
    <property type="entry name" value="Mms4/EME1/EME2"/>
</dbReference>
<dbReference type="AlphaFoldDB" id="A0A067RC06"/>
<comment type="subcellular location">
    <subcellularLocation>
        <location evidence="2">Nucleus</location>
    </subcellularLocation>
</comment>
<evidence type="ECO:0000256" key="8">
    <source>
        <dbReference type="ARBA" id="ARBA00022801"/>
    </source>
</evidence>
<dbReference type="Gene3D" id="3.40.50.10130">
    <property type="match status" value="1"/>
</dbReference>
<keyword evidence="5" id="KW-0479">Metal-binding</keyword>
<dbReference type="GO" id="GO:0048476">
    <property type="term" value="C:Holliday junction resolvase complex"/>
    <property type="evidence" value="ECO:0007669"/>
    <property type="project" value="InterPro"/>
</dbReference>
<dbReference type="GO" id="GO:0006302">
    <property type="term" value="P:double-strand break repair"/>
    <property type="evidence" value="ECO:0007669"/>
    <property type="project" value="TreeGrafter"/>
</dbReference>
<keyword evidence="7" id="KW-0227">DNA damage</keyword>
<dbReference type="Gene3D" id="1.10.150.670">
    <property type="entry name" value="Crossover junction endonuclease EME1, DNA-binding domain"/>
    <property type="match status" value="1"/>
</dbReference>
<dbReference type="PANTHER" id="PTHR21077">
    <property type="entry name" value="EME1 PROTEIN"/>
    <property type="match status" value="1"/>
</dbReference>
<dbReference type="EMBL" id="KK852605">
    <property type="protein sequence ID" value="KDR20403.1"/>
    <property type="molecule type" value="Genomic_DNA"/>
</dbReference>
<dbReference type="InterPro" id="IPR042530">
    <property type="entry name" value="EME1/EME2_C"/>
</dbReference>
<evidence type="ECO:0000256" key="2">
    <source>
        <dbReference type="ARBA" id="ARBA00004123"/>
    </source>
</evidence>
<dbReference type="eggNOG" id="ENOG502R8ER">
    <property type="taxonomic scope" value="Eukaryota"/>
</dbReference>
<keyword evidence="15" id="KW-1185">Reference proteome</keyword>
<keyword evidence="11" id="KW-0234">DNA repair</keyword>
<dbReference type="Proteomes" id="UP000027135">
    <property type="component" value="Unassembled WGS sequence"/>
</dbReference>
<dbReference type="CDD" id="cd20083">
    <property type="entry name" value="XPF_nuclease_EME"/>
    <property type="match status" value="1"/>
</dbReference>
<comment type="similarity">
    <text evidence="3">Belongs to the EME1/MMS4 family.</text>
</comment>
<dbReference type="GO" id="GO:0031297">
    <property type="term" value="P:replication fork processing"/>
    <property type="evidence" value="ECO:0007669"/>
    <property type="project" value="TreeGrafter"/>
</dbReference>
<dbReference type="Pfam" id="PF21292">
    <property type="entry name" value="EME1-MUS81_C"/>
    <property type="match status" value="1"/>
</dbReference>
<name>A0A067RC06_ZOONE</name>
<evidence type="ECO:0000256" key="4">
    <source>
        <dbReference type="ARBA" id="ARBA00022722"/>
    </source>
</evidence>
<dbReference type="GO" id="GO:0005634">
    <property type="term" value="C:nucleus"/>
    <property type="evidence" value="ECO:0007669"/>
    <property type="project" value="UniProtKB-SubCell"/>
</dbReference>
<evidence type="ECO:0000313" key="15">
    <source>
        <dbReference type="Proteomes" id="UP000027135"/>
    </source>
</evidence>
<keyword evidence="10" id="KW-0233">DNA recombination</keyword>
<dbReference type="FunFam" id="1.10.150.670:FF:000002">
    <property type="entry name" value="Crossover junction endonuclease EME1"/>
    <property type="match status" value="1"/>
</dbReference>
<evidence type="ECO:0000313" key="14">
    <source>
        <dbReference type="EMBL" id="KDR20403.1"/>
    </source>
</evidence>
<gene>
    <name evidence="14" type="ORF">L798_04938</name>
</gene>